<dbReference type="InterPro" id="IPR001173">
    <property type="entry name" value="Glyco_trans_2-like"/>
</dbReference>
<dbReference type="GO" id="GO:0016757">
    <property type="term" value="F:glycosyltransferase activity"/>
    <property type="evidence" value="ECO:0007669"/>
    <property type="project" value="UniProtKB-KW"/>
</dbReference>
<evidence type="ECO:0000313" key="6">
    <source>
        <dbReference type="Proteomes" id="UP001148125"/>
    </source>
</evidence>
<dbReference type="EMBL" id="JAOTPO010000006">
    <property type="protein sequence ID" value="MDE5413783.1"/>
    <property type="molecule type" value="Genomic_DNA"/>
</dbReference>
<keyword evidence="2 5" id="KW-0328">Glycosyltransferase</keyword>
<reference evidence="5" key="1">
    <citation type="submission" date="2024-05" db="EMBL/GenBank/DDBJ databases">
        <title>Alkalihalobacillus sp. strain MEB203 novel alkaliphilic bacterium from Lonar Lake, India.</title>
        <authorList>
            <person name="Joshi A."/>
            <person name="Thite S."/>
            <person name="Mengade P."/>
        </authorList>
    </citation>
    <scope>NUCLEOTIDE SEQUENCE</scope>
    <source>
        <strain evidence="5">MEB 203</strain>
    </source>
</reference>
<name>A0ABT5VE97_9BACI</name>
<dbReference type="RefSeq" id="WP_275118403.1">
    <property type="nucleotide sequence ID" value="NZ_JAOTPO010000006.1"/>
</dbReference>
<comment type="similarity">
    <text evidence="1">Belongs to the glycosyltransferase 2 family.</text>
</comment>
<feature type="domain" description="Glycosyltransferase 2-like" evidence="4">
    <location>
        <begin position="6"/>
        <end position="131"/>
    </location>
</feature>
<dbReference type="Gene3D" id="3.90.550.10">
    <property type="entry name" value="Spore Coat Polysaccharide Biosynthesis Protein SpsA, Chain A"/>
    <property type="match status" value="1"/>
</dbReference>
<dbReference type="EC" id="2.4.-.-" evidence="5"/>
<dbReference type="CDD" id="cd00761">
    <property type="entry name" value="Glyco_tranf_GTA_type"/>
    <property type="match status" value="1"/>
</dbReference>
<evidence type="ECO:0000256" key="2">
    <source>
        <dbReference type="ARBA" id="ARBA00022676"/>
    </source>
</evidence>
<proteinExistence type="inferred from homology"/>
<organism evidence="5 6">
    <name type="scientific">Alkalihalobacterium chitinilyticum</name>
    <dbReference type="NCBI Taxonomy" id="2980103"/>
    <lineage>
        <taxon>Bacteria</taxon>
        <taxon>Bacillati</taxon>
        <taxon>Bacillota</taxon>
        <taxon>Bacilli</taxon>
        <taxon>Bacillales</taxon>
        <taxon>Bacillaceae</taxon>
        <taxon>Alkalihalobacterium</taxon>
    </lineage>
</organism>
<dbReference type="SUPFAM" id="SSF53448">
    <property type="entry name" value="Nucleotide-diphospho-sugar transferases"/>
    <property type="match status" value="1"/>
</dbReference>
<evidence type="ECO:0000256" key="1">
    <source>
        <dbReference type="ARBA" id="ARBA00006739"/>
    </source>
</evidence>
<evidence type="ECO:0000256" key="3">
    <source>
        <dbReference type="ARBA" id="ARBA00022679"/>
    </source>
</evidence>
<dbReference type="PANTHER" id="PTHR22916">
    <property type="entry name" value="GLYCOSYLTRANSFERASE"/>
    <property type="match status" value="1"/>
</dbReference>
<evidence type="ECO:0000313" key="5">
    <source>
        <dbReference type="EMBL" id="MDE5413783.1"/>
    </source>
</evidence>
<sequence length="355" mass="40872">MKPKVSIIMPVYNVESYLERCMASLQVQTLSDIEMIAVNDGSTDRSLDILNEYASKDQRIKVIDQENGGVSSARNAGLEAARGDYIGFVDPDDWIDKEMYEVLYETAVIESADIVMCSYIREFGSHSREKQFNLPAKVSYKGHEVQQNVMRRLVGPLNEEVANPELLDAWGTVWSKLYRAEIIKNNNITFTDLSVIGTNEDSLFNIQALYYANTFTFLNKPFYHYWRANETSVTTGYKPNLLKKWLQLYQIIEEFLKEKNMDAEFYKALNNRVGLNTLGLGLNELSKANKLSPIGKINKLNLILKNYRINCSLHEIELGQFPIVWRTFYLCAKLRFALGFYLMLSSIEVLRKVIR</sequence>
<dbReference type="Pfam" id="PF00535">
    <property type="entry name" value="Glycos_transf_2"/>
    <property type="match status" value="1"/>
</dbReference>
<comment type="caution">
    <text evidence="5">The sequence shown here is derived from an EMBL/GenBank/DDBJ whole genome shotgun (WGS) entry which is preliminary data.</text>
</comment>
<dbReference type="PANTHER" id="PTHR22916:SF51">
    <property type="entry name" value="GLYCOSYLTRANSFERASE EPSH-RELATED"/>
    <property type="match status" value="1"/>
</dbReference>
<evidence type="ECO:0000259" key="4">
    <source>
        <dbReference type="Pfam" id="PF00535"/>
    </source>
</evidence>
<gene>
    <name evidence="5" type="ORF">N7Z68_10330</name>
</gene>
<keyword evidence="6" id="KW-1185">Reference proteome</keyword>
<keyword evidence="3 5" id="KW-0808">Transferase</keyword>
<dbReference type="Proteomes" id="UP001148125">
    <property type="component" value="Unassembled WGS sequence"/>
</dbReference>
<accession>A0ABT5VE97</accession>
<protein>
    <submittedName>
        <fullName evidence="5">Glycosyltransferase</fullName>
        <ecNumber evidence="5">2.4.-.-</ecNumber>
    </submittedName>
</protein>
<dbReference type="InterPro" id="IPR029044">
    <property type="entry name" value="Nucleotide-diphossugar_trans"/>
</dbReference>